<dbReference type="PANTHER" id="PTHR47331">
    <property type="entry name" value="PHD-TYPE DOMAIN-CONTAINING PROTEIN"/>
    <property type="match status" value="1"/>
</dbReference>
<dbReference type="RefSeq" id="XP_062713655.1">
    <property type="nucleotide sequence ID" value="XM_062857671.1"/>
</dbReference>
<evidence type="ECO:0000259" key="2">
    <source>
        <dbReference type="PROSITE" id="PS50994"/>
    </source>
</evidence>
<feature type="domain" description="Integrase catalytic" evidence="2">
    <location>
        <begin position="1495"/>
        <end position="1686"/>
    </location>
</feature>
<dbReference type="Pfam" id="PF05380">
    <property type="entry name" value="Peptidase_A17"/>
    <property type="match status" value="1"/>
</dbReference>
<feature type="compositionally biased region" description="Polar residues" evidence="1">
    <location>
        <begin position="21"/>
        <end position="41"/>
    </location>
</feature>
<sequence length="1801" mass="200355">MRHCAVSEPGNVEFQPPRTTPAVSTTDQASTSPGKLLLNTSPKPPSTIRALDLPAPADLSSPPSACTTMGPISSRSAATSMTPPYISLTTTINLSCRASTMADCEVLIARRDTLLATLGRAEAFVANYDAGRDQGQIPLRLSHVDNIWSNLEAVQGQLEDTESTAEGRALHADVRAGYETRLFAIKADLLSKMPPTHMNARNPCSAQTNSALSGIKLPTISLPEFDGDYQHWLTFHDTFVALIHSNADLPDIQKFHYLRAAVKGEAAQSIESIAISSANYNLAWDALKGRYSNEYLMKKRHLQALFDVPRMKKESATTLHGLVDEFERHVKVLRQLGEPTDSWSSLLEHLICTRLHDDTLKVWEDHASTVTDPNYDCLIGFLQRRIRVLESISVNHHAPSGSAPPTASSSKKQIPMIRLSSCSSTASTTKRCPACNQPHPLGKCFKFQRLPLSERQQIVNAKRLCTNCLKSDHSNRNCPSELTCRYCNRRHHSLLHYAAPDASRRSSNDSATLPITTSSTPVINHSFSPAEHSEQSLVIATDGQVPVVQTSVPRHHERDNVFLLTVIVNIVDAFGHEHPARALLDSASQPNLITERLASMLRLRRSNVNVTVQGAGKLSKPVRQSVYTEIRSQNQPFSCDVNFLVMDKVTADLPSQNISTAGWNIPKELGLADPSFNKSQPIDLVLGARHFYSFFPSAARLQLAANLPVLVDSVFGWIVAGSSTQIHPDSTSGTSASSSITMSMVSLEESIERFWKTEELVLNDGYSVEERHCETVYQSSVERNDEGRYIVRMPRQPDFDVKLGASKANALRRFQLLEKRLERNAKLKEDYHAFMQEYLDLGHMRLVGTHEKEPAVAYYLPHHPVFKDSSTTTKVRVVFDASAKTSTGYSLNEALSVGPVVQDDLLDIMIRFRTFKVAVVGDIAKMYRQVLLHPDDRSLVRIFFRFTPSSPVQVYELLTVTYGLAPSSYLATRTLKQLADDEGEAYPLGGPALRKSFYVDDFIGGAQSVQEAIRLRTEMSELLAKGGFELRKWTSNELDVLQGLKDDQIGTQSSLEFSPNETVKALGICWEPEADTLRFDSSVDENSKPPTKRSILSAISRLFDPLGLIAPVVVKSKILMQELWLLSCGWDDPVPEQVQQKWENIRSELPKISSYRVDRYALLPNSTIQLHTFSDASESAYGACIYARCENAQGQTRICLLASKSRVAPLKRVSLPRLELCAAVLGAHLYDRIKKAIGIDISTSFFWSDSAITLQWIRSPPNTWKTYVGNRVSEIQHFSHGCIWNHVAGYENPADLVSRGMTVAEFVGSNLWRSGPDWLARQAQYWPTCEAPNVPEEDLEIRTVSVAATATSPPINSLFLRWSSYTRLLHVVAHCQRFVANCRAKTRTQPESDQVTTTVSLLPQQLAEAKTTLVRLVQNDSFATEIKAFQVAEHYHKKLLHGGGRALLAAMREEFWPIDGRRLVRNVVRACFRCYRLNPVAAQQQIGQLPAARVIPSRPFSVVGVDYAGPFYLKAIHKRAAPTKAYLCLFVCFATKAVHLELVSELSTSAFLATLRRFISRRGRPSDIHSDNGKNFEGASNDITQLYDMLAEETFQAEIVSTCAAEGTTWHFTPPKAPHFGGLWESAIKVAKKHLSVRFEHDVEGEGAESIGDDMEDIPTLEDILRETECEVELVKVPRLVLLKELERRLRAEQAEESLTVEVANLSSQLQKFIHHKETWNQQVQTDEVEDLVPRPPVVFTSANPAALGPSTSIQDRRISLGDPTTQPYHPKSDRLVADPVRVEPSTSTAPNRPTAAPPQS</sequence>
<dbReference type="InterPro" id="IPR012337">
    <property type="entry name" value="RNaseH-like_sf"/>
</dbReference>
<name>A0ABM1XM22_AEDAL</name>
<keyword evidence="4" id="KW-1185">Reference proteome</keyword>
<dbReference type="Gene3D" id="3.30.420.10">
    <property type="entry name" value="Ribonuclease H-like superfamily/Ribonuclease H"/>
    <property type="match status" value="1"/>
</dbReference>
<dbReference type="PROSITE" id="PS50994">
    <property type="entry name" value="INTEGRASE"/>
    <property type="match status" value="1"/>
</dbReference>
<dbReference type="Pfam" id="PF03564">
    <property type="entry name" value="DUF1759"/>
    <property type="match status" value="1"/>
</dbReference>
<feature type="compositionally biased region" description="Polar residues" evidence="1">
    <location>
        <begin position="1785"/>
        <end position="1795"/>
    </location>
</feature>
<organism evidence="3 4">
    <name type="scientific">Aedes albopictus</name>
    <name type="common">Asian tiger mosquito</name>
    <name type="synonym">Stegomyia albopicta</name>
    <dbReference type="NCBI Taxonomy" id="7160"/>
    <lineage>
        <taxon>Eukaryota</taxon>
        <taxon>Metazoa</taxon>
        <taxon>Ecdysozoa</taxon>
        <taxon>Arthropoda</taxon>
        <taxon>Hexapoda</taxon>
        <taxon>Insecta</taxon>
        <taxon>Pterygota</taxon>
        <taxon>Neoptera</taxon>
        <taxon>Endopterygota</taxon>
        <taxon>Diptera</taxon>
        <taxon>Nematocera</taxon>
        <taxon>Culicoidea</taxon>
        <taxon>Culicidae</taxon>
        <taxon>Culicinae</taxon>
        <taxon>Aedini</taxon>
        <taxon>Aedes</taxon>
        <taxon>Stegomyia</taxon>
    </lineage>
</organism>
<proteinExistence type="predicted"/>
<dbReference type="InterPro" id="IPR005312">
    <property type="entry name" value="DUF1759"/>
</dbReference>
<dbReference type="EnsemblMetazoa" id="AALFPA23_000882.R722">
    <property type="protein sequence ID" value="AALFPA23_000882.P722"/>
    <property type="gene ID" value="AALFPA23_000882"/>
</dbReference>
<accession>A0ABM1XM22</accession>
<feature type="region of interest" description="Disordered" evidence="1">
    <location>
        <begin position="1741"/>
        <end position="1801"/>
    </location>
</feature>
<dbReference type="InterPro" id="IPR001584">
    <property type="entry name" value="Integrase_cat-core"/>
</dbReference>
<reference evidence="3" key="2">
    <citation type="submission" date="2025-05" db="UniProtKB">
        <authorList>
            <consortium name="EnsemblMetazoa"/>
        </authorList>
    </citation>
    <scope>IDENTIFICATION</scope>
    <source>
        <strain evidence="3">Foshan</strain>
    </source>
</reference>
<dbReference type="Proteomes" id="UP000069940">
    <property type="component" value="Unassembled WGS sequence"/>
</dbReference>
<dbReference type="CDD" id="cd00303">
    <property type="entry name" value="retropepsin_like"/>
    <property type="match status" value="1"/>
</dbReference>
<reference evidence="4" key="1">
    <citation type="journal article" date="2015" name="Proc. Natl. Acad. Sci. U.S.A.">
        <title>Genome sequence of the Asian Tiger mosquito, Aedes albopictus, reveals insights into its biology, genetics, and evolution.</title>
        <authorList>
            <person name="Chen X.G."/>
            <person name="Jiang X."/>
            <person name="Gu J."/>
            <person name="Xu M."/>
            <person name="Wu Y."/>
            <person name="Deng Y."/>
            <person name="Zhang C."/>
            <person name="Bonizzoni M."/>
            <person name="Dermauw W."/>
            <person name="Vontas J."/>
            <person name="Armbruster P."/>
            <person name="Huang X."/>
            <person name="Yang Y."/>
            <person name="Zhang H."/>
            <person name="He W."/>
            <person name="Peng H."/>
            <person name="Liu Y."/>
            <person name="Wu K."/>
            <person name="Chen J."/>
            <person name="Lirakis M."/>
            <person name="Topalis P."/>
            <person name="Van Leeuwen T."/>
            <person name="Hall A.B."/>
            <person name="Jiang X."/>
            <person name="Thorpe C."/>
            <person name="Mueller R.L."/>
            <person name="Sun C."/>
            <person name="Waterhouse R.M."/>
            <person name="Yan G."/>
            <person name="Tu Z.J."/>
            <person name="Fang X."/>
            <person name="James A.A."/>
        </authorList>
    </citation>
    <scope>NUCLEOTIDE SEQUENCE [LARGE SCALE GENOMIC DNA]</scope>
    <source>
        <strain evidence="4">Foshan</strain>
    </source>
</reference>
<dbReference type="PANTHER" id="PTHR47331:SF1">
    <property type="entry name" value="GAG-LIKE PROTEIN"/>
    <property type="match status" value="1"/>
</dbReference>
<dbReference type="InterPro" id="IPR043502">
    <property type="entry name" value="DNA/RNA_pol_sf"/>
</dbReference>
<protein>
    <recommendedName>
        <fullName evidence="2">Integrase catalytic domain-containing protein</fullName>
    </recommendedName>
</protein>
<dbReference type="InterPro" id="IPR008042">
    <property type="entry name" value="Retrotrans_Pao"/>
</dbReference>
<feature type="region of interest" description="Disordered" evidence="1">
    <location>
        <begin position="1"/>
        <end position="45"/>
    </location>
</feature>
<dbReference type="GeneID" id="134290514"/>
<evidence type="ECO:0000313" key="4">
    <source>
        <dbReference type="Proteomes" id="UP000069940"/>
    </source>
</evidence>
<dbReference type="SUPFAM" id="SSF53098">
    <property type="entry name" value="Ribonuclease H-like"/>
    <property type="match status" value="1"/>
</dbReference>
<dbReference type="SUPFAM" id="SSF56672">
    <property type="entry name" value="DNA/RNA polymerases"/>
    <property type="match status" value="1"/>
</dbReference>
<evidence type="ECO:0000256" key="1">
    <source>
        <dbReference type="SAM" id="MobiDB-lite"/>
    </source>
</evidence>
<dbReference type="InterPro" id="IPR036397">
    <property type="entry name" value="RNaseH_sf"/>
</dbReference>
<dbReference type="CDD" id="cd01644">
    <property type="entry name" value="RT_pepA17"/>
    <property type="match status" value="1"/>
</dbReference>
<evidence type="ECO:0000313" key="3">
    <source>
        <dbReference type="EnsemblMetazoa" id="AALFPA23_000882.P722"/>
    </source>
</evidence>